<keyword evidence="8" id="KW-1185">Reference proteome</keyword>
<evidence type="ECO:0000256" key="1">
    <source>
        <dbReference type="ARBA" id="ARBA00004141"/>
    </source>
</evidence>
<feature type="transmembrane region" description="Helical" evidence="6">
    <location>
        <begin position="579"/>
        <end position="598"/>
    </location>
</feature>
<dbReference type="EMBL" id="CENE01000012">
    <property type="protein sequence ID" value="CEQ41149.1"/>
    <property type="molecule type" value="Genomic_DNA"/>
</dbReference>
<gene>
    <name evidence="7" type="primary">SPOSA6832_02831</name>
</gene>
<comment type="subcellular location">
    <subcellularLocation>
        <location evidence="1">Membrane</location>
        <topology evidence="1">Multi-pass membrane protein</topology>
    </subcellularLocation>
</comment>
<evidence type="ECO:0000256" key="6">
    <source>
        <dbReference type="SAM" id="Phobius"/>
    </source>
</evidence>
<feature type="transmembrane region" description="Helical" evidence="6">
    <location>
        <begin position="286"/>
        <end position="304"/>
    </location>
</feature>
<feature type="transmembrane region" description="Helical" evidence="6">
    <location>
        <begin position="449"/>
        <end position="468"/>
    </location>
</feature>
<evidence type="ECO:0000313" key="7">
    <source>
        <dbReference type="EMBL" id="CEQ41149.1"/>
    </source>
</evidence>
<dbReference type="GO" id="GO:0016020">
    <property type="term" value="C:membrane"/>
    <property type="evidence" value="ECO:0007669"/>
    <property type="project" value="UniProtKB-SubCell"/>
</dbReference>
<keyword evidence="2 6" id="KW-0812">Transmembrane</keyword>
<evidence type="ECO:0000256" key="3">
    <source>
        <dbReference type="ARBA" id="ARBA00022989"/>
    </source>
</evidence>
<dbReference type="GO" id="GO:0015179">
    <property type="term" value="F:L-amino acid transmembrane transporter activity"/>
    <property type="evidence" value="ECO:0007669"/>
    <property type="project" value="TreeGrafter"/>
</dbReference>
<name>A0A0D6EMI3_SPOSA</name>
<dbReference type="Pfam" id="PF13520">
    <property type="entry name" value="AA_permease_2"/>
    <property type="match status" value="1"/>
</dbReference>
<feature type="region of interest" description="Disordered" evidence="5">
    <location>
        <begin position="102"/>
        <end position="129"/>
    </location>
</feature>
<feature type="transmembrane region" description="Helical" evidence="6">
    <location>
        <begin position="359"/>
        <end position="377"/>
    </location>
</feature>
<feature type="non-terminal residue" evidence="7">
    <location>
        <position position="1"/>
    </location>
</feature>
<dbReference type="PANTHER" id="PTHR11785">
    <property type="entry name" value="AMINO ACID TRANSPORTER"/>
    <property type="match status" value="1"/>
</dbReference>
<keyword evidence="4 6" id="KW-0472">Membrane</keyword>
<evidence type="ECO:0000256" key="4">
    <source>
        <dbReference type="ARBA" id="ARBA00023136"/>
    </source>
</evidence>
<organism evidence="7 8">
    <name type="scientific">Sporidiobolus salmonicolor</name>
    <name type="common">Yeast-like fungus</name>
    <name type="synonym">Sporobolomyces salmonicolor</name>
    <dbReference type="NCBI Taxonomy" id="5005"/>
    <lineage>
        <taxon>Eukaryota</taxon>
        <taxon>Fungi</taxon>
        <taxon>Dikarya</taxon>
        <taxon>Basidiomycota</taxon>
        <taxon>Pucciniomycotina</taxon>
        <taxon>Microbotryomycetes</taxon>
        <taxon>Sporidiobolales</taxon>
        <taxon>Sporidiobolaceae</taxon>
        <taxon>Sporobolomyces</taxon>
    </lineage>
</organism>
<feature type="transmembrane region" description="Helical" evidence="6">
    <location>
        <begin position="311"/>
        <end position="333"/>
    </location>
</feature>
<proteinExistence type="predicted"/>
<dbReference type="AlphaFoldDB" id="A0A0D6EMI3"/>
<dbReference type="PANTHER" id="PTHR11785:SF512">
    <property type="entry name" value="SOBREMESA, ISOFORM B"/>
    <property type="match status" value="1"/>
</dbReference>
<sequence length="780" mass="83178">MDSKNLPSPGFAPLEPIASTSAGGRDNIDEIPPSAAIALETRAGDAGLRQRRSRAPSYAESEYIEIVRRLRLLLIFDFLAGIRSHATALKLPRNAIAPVALRPSGESDRSDTYPPTFPYTASSDKGPPPNITNSWEFAGWGAMSYLELSDQEVGEATKEEEERKKRDGEGVLGAWLASGVAGVAVAGSPLYAFPALVGVASVYSPISLLVATLLLTVWKPVMQELAAALPLSGANYAYLLNSSGSMLFALLSASLTILDDVATSVVAAATASSYIVDESHSSLGTAPLTIILLLGVTAIGLVGVKGSASVTLATLSVHLLTFAILFVAAAIHWGQTGNAQLHSNWSAGQLGSASKIAKAIFQGICMAFLGVTGYETAPDYIAALRPQPHIYPAVLRSLQIIAVLINAPLLLCTFAVLPSDTILSTTSVLSALGKVSAGKWLGTLVTVDAVLILCATILAGLVSAIALLQRLSFDGSLPRVLLKPLPYSGVPWIATGLFAALCILVYASSGANLGVVSSMFAIVFLSVMLLYPLSLLLLTYKRPSLPRPLSTRTAFLLPLFTLFLTLALIGGVISVDPRSVGYFAAYLAGIALLVCGCARRVTVLRVVWWVAERRMGWSGVAKWSVRMMERSKKGKEIVLFVKSDEINTLFQRILYVQRNEETSCVKLVHFYGPAGTSNDGVKANAVSMEDAAGQGGRPEGIESIPSELEANFRILDEAFPSITVDLVFLQAPFSPPYIHALARRLRLPVARCFMGSPSERWQREHNWGLRDVAGVRVIDG</sequence>
<evidence type="ECO:0000256" key="5">
    <source>
        <dbReference type="SAM" id="MobiDB-lite"/>
    </source>
</evidence>
<dbReference type="InterPro" id="IPR002293">
    <property type="entry name" value="AA/rel_permease1"/>
</dbReference>
<reference evidence="8" key="1">
    <citation type="submission" date="2015-02" db="EMBL/GenBank/DDBJ databases">
        <authorList>
            <person name="Gon?alves P."/>
        </authorList>
    </citation>
    <scope>NUCLEOTIDE SEQUENCE [LARGE SCALE GENOMIC DNA]</scope>
</reference>
<feature type="transmembrane region" description="Helical" evidence="6">
    <location>
        <begin position="238"/>
        <end position="258"/>
    </location>
</feature>
<feature type="transmembrane region" description="Helical" evidence="6">
    <location>
        <begin position="398"/>
        <end position="417"/>
    </location>
</feature>
<evidence type="ECO:0000313" key="8">
    <source>
        <dbReference type="Proteomes" id="UP000243876"/>
    </source>
</evidence>
<feature type="transmembrane region" description="Helical" evidence="6">
    <location>
        <begin position="519"/>
        <end position="540"/>
    </location>
</feature>
<feature type="transmembrane region" description="Helical" evidence="6">
    <location>
        <begin position="172"/>
        <end position="193"/>
    </location>
</feature>
<dbReference type="OrthoDB" id="1718410at2759"/>
<feature type="region of interest" description="Disordered" evidence="5">
    <location>
        <begin position="1"/>
        <end position="30"/>
    </location>
</feature>
<keyword evidence="3 6" id="KW-1133">Transmembrane helix</keyword>
<accession>A0A0D6EMI3</accession>
<feature type="transmembrane region" description="Helical" evidence="6">
    <location>
        <begin position="489"/>
        <end position="507"/>
    </location>
</feature>
<feature type="transmembrane region" description="Helical" evidence="6">
    <location>
        <begin position="199"/>
        <end position="218"/>
    </location>
</feature>
<dbReference type="InterPro" id="IPR050598">
    <property type="entry name" value="AminoAcid_Transporter"/>
</dbReference>
<dbReference type="Gene3D" id="1.20.1740.10">
    <property type="entry name" value="Amino acid/polyamine transporter I"/>
    <property type="match status" value="1"/>
</dbReference>
<evidence type="ECO:0000256" key="2">
    <source>
        <dbReference type="ARBA" id="ARBA00022692"/>
    </source>
</evidence>
<protein>
    <submittedName>
        <fullName evidence="7">SPOSA6832_02831-mRNA-1:cds</fullName>
    </submittedName>
</protein>
<dbReference type="Proteomes" id="UP000243876">
    <property type="component" value="Unassembled WGS sequence"/>
</dbReference>
<feature type="transmembrane region" description="Helical" evidence="6">
    <location>
        <begin position="552"/>
        <end position="573"/>
    </location>
</feature>